<name>A0A5J4ULB8_9EUKA</name>
<keyword evidence="1" id="KW-0175">Coiled coil</keyword>
<reference evidence="2 3" key="1">
    <citation type="submission" date="2019-03" db="EMBL/GenBank/DDBJ databases">
        <title>Single cell metagenomics reveals metabolic interactions within the superorganism composed of flagellate Streblomastix strix and complex community of Bacteroidetes bacteria on its surface.</title>
        <authorList>
            <person name="Treitli S.C."/>
            <person name="Kolisko M."/>
            <person name="Husnik F."/>
            <person name="Keeling P."/>
            <person name="Hampl V."/>
        </authorList>
    </citation>
    <scope>NUCLEOTIDE SEQUENCE [LARGE SCALE GENOMIC DNA]</scope>
    <source>
        <strain evidence="2">ST1C</strain>
    </source>
</reference>
<comment type="caution">
    <text evidence="2">The sequence shown here is derived from an EMBL/GenBank/DDBJ whole genome shotgun (WGS) entry which is preliminary data.</text>
</comment>
<gene>
    <name evidence="2" type="ORF">EZS28_033641</name>
</gene>
<evidence type="ECO:0000313" key="3">
    <source>
        <dbReference type="Proteomes" id="UP000324800"/>
    </source>
</evidence>
<organism evidence="2 3">
    <name type="scientific">Streblomastix strix</name>
    <dbReference type="NCBI Taxonomy" id="222440"/>
    <lineage>
        <taxon>Eukaryota</taxon>
        <taxon>Metamonada</taxon>
        <taxon>Preaxostyla</taxon>
        <taxon>Oxymonadida</taxon>
        <taxon>Streblomastigidae</taxon>
        <taxon>Streblomastix</taxon>
    </lineage>
</organism>
<dbReference type="EMBL" id="SNRW01015021">
    <property type="protein sequence ID" value="KAA6370832.1"/>
    <property type="molecule type" value="Genomic_DNA"/>
</dbReference>
<feature type="coiled-coil region" evidence="1">
    <location>
        <begin position="82"/>
        <end position="109"/>
    </location>
</feature>
<accession>A0A5J4ULB8</accession>
<evidence type="ECO:0000313" key="2">
    <source>
        <dbReference type="EMBL" id="KAA6370832.1"/>
    </source>
</evidence>
<proteinExistence type="predicted"/>
<evidence type="ECO:0000256" key="1">
    <source>
        <dbReference type="SAM" id="Coils"/>
    </source>
</evidence>
<dbReference type="Proteomes" id="UP000324800">
    <property type="component" value="Unassembled WGS sequence"/>
</dbReference>
<dbReference type="AlphaFoldDB" id="A0A5J4ULB8"/>
<sequence length="398" mass="48131">MTTLRKPQLIELINIYKPKINENITVPKLKAELNSYLNLHNYKKYGRNHFDEINEFINNDHQQFIYRQYERKIKAQQKKASVAKLVSINEEYQQELQEYRREGEQEESNKYWKEQRKLHKYNVELRYDTKIRKYKSQDVDVIEQQTEPDNQTILLFPPVDEAKFIDGVRRERKGFQRKREIVDIDGVSPIYYDNYIDSLDAIDKHIEFVYSEQGHKAFKILFNFEVIIEELEHDKNSHEIITYKYRLPREDTAQTHVPKNIYSHDDIEEYKQYIRAEIIEMQNFNQENTKQRYVAIYSMMIKVFKLQKTVVGTNMQELIQKHWQGHRQILYKNNGEYYLCYMEAIAKALHPDTHVKQYKSDSIISLAREYLVKVLDLPFKAKSREMTKYLKTFEGLDY</sequence>
<protein>
    <submittedName>
        <fullName evidence="2">Uncharacterized protein</fullName>
    </submittedName>
</protein>